<accession>A0A5N6L0K1</accession>
<feature type="region of interest" description="Disordered" evidence="1">
    <location>
        <begin position="1"/>
        <end position="66"/>
    </location>
</feature>
<protein>
    <submittedName>
        <fullName evidence="2">Uncharacterized protein</fullName>
    </submittedName>
</protein>
<dbReference type="AlphaFoldDB" id="A0A5N6L0K1"/>
<evidence type="ECO:0000313" key="3">
    <source>
        <dbReference type="Proteomes" id="UP000327013"/>
    </source>
</evidence>
<evidence type="ECO:0000256" key="1">
    <source>
        <dbReference type="SAM" id="MobiDB-lite"/>
    </source>
</evidence>
<reference evidence="2 3" key="1">
    <citation type="submission" date="2019-06" db="EMBL/GenBank/DDBJ databases">
        <title>A chromosomal-level reference genome of Carpinus fangiana (Coryloideae, Betulaceae).</title>
        <authorList>
            <person name="Yang X."/>
            <person name="Wang Z."/>
            <person name="Zhang L."/>
            <person name="Hao G."/>
            <person name="Liu J."/>
            <person name="Yang Y."/>
        </authorList>
    </citation>
    <scope>NUCLEOTIDE SEQUENCE [LARGE SCALE GENOMIC DNA]</scope>
    <source>
        <strain evidence="2">Cfa_2016G</strain>
        <tissue evidence="2">Leaf</tissue>
    </source>
</reference>
<organism evidence="2 3">
    <name type="scientific">Carpinus fangiana</name>
    <dbReference type="NCBI Taxonomy" id="176857"/>
    <lineage>
        <taxon>Eukaryota</taxon>
        <taxon>Viridiplantae</taxon>
        <taxon>Streptophyta</taxon>
        <taxon>Embryophyta</taxon>
        <taxon>Tracheophyta</taxon>
        <taxon>Spermatophyta</taxon>
        <taxon>Magnoliopsida</taxon>
        <taxon>eudicotyledons</taxon>
        <taxon>Gunneridae</taxon>
        <taxon>Pentapetalae</taxon>
        <taxon>rosids</taxon>
        <taxon>fabids</taxon>
        <taxon>Fagales</taxon>
        <taxon>Betulaceae</taxon>
        <taxon>Carpinus</taxon>
    </lineage>
</organism>
<feature type="compositionally biased region" description="Basic and acidic residues" evidence="1">
    <location>
        <begin position="29"/>
        <end position="47"/>
    </location>
</feature>
<dbReference type="Proteomes" id="UP000327013">
    <property type="component" value="Unassembled WGS sequence"/>
</dbReference>
<name>A0A5N6L0K1_9ROSI</name>
<keyword evidence="3" id="KW-1185">Reference proteome</keyword>
<dbReference type="EMBL" id="VIBQ01000038">
    <property type="protein sequence ID" value="KAB8446185.1"/>
    <property type="molecule type" value="Genomic_DNA"/>
</dbReference>
<gene>
    <name evidence="2" type="ORF">FH972_025167</name>
</gene>
<comment type="caution">
    <text evidence="2">The sequence shown here is derived from an EMBL/GenBank/DDBJ whole genome shotgun (WGS) entry which is preliminary data.</text>
</comment>
<evidence type="ECO:0000313" key="2">
    <source>
        <dbReference type="EMBL" id="KAB8446185.1"/>
    </source>
</evidence>
<sequence length="162" mass="16568">MRGDSLPSSDAIGGKRSGSSPDDGQDGEAAERVVDAQAEQGEKEGRDSGCGGGGAGALSRRGEGSGGYLLKVPLNGNMPGGRPRPSLRLGLVMPEAPDKGAPTPQAMASKGLTTAAVAHPLPAQGVLTLTLQVDVRWKIVTTFVSPFDLELVLLKQCLPSHS</sequence>
<proteinExistence type="predicted"/>